<evidence type="ECO:0000259" key="2">
    <source>
        <dbReference type="Pfam" id="PF03445"/>
    </source>
</evidence>
<name>C3YCN8_BRAFL</name>
<dbReference type="PANTHER" id="PTHR19959:SF119">
    <property type="entry name" value="FUNGAL LIPASE-LIKE DOMAIN-CONTAINING PROTEIN"/>
    <property type="match status" value="1"/>
</dbReference>
<proteinExistence type="predicted"/>
<sequence length="610" mass="68834">MLRACEKLRSVDAKSKRLGLVRTETDYLRALLDAMADMDRGGSTKKLMEKFDRAMVLYRAALLRCEDADVGESLVYRYRYAEKLRLGKRSTASSSYAYEPLADDKKQSSLAIAEKLLHLDRKLKSGYRGSVLTSYVELVIEGIANGDTVLETEAIKSIGDVYLKRGTETKDVTNLTKATALYNTALARCEGFQGTVALFHRLLYTARIRQGKKTVGNQGSKHRERQQQGHVSRGFPMTSPNTVAIGAPKSQQSVARSYEQYLTTGDRALADGNLDVAEQNFASALRLIHDPNKPDRCKEAECLCRLGDVYVRRGIKTKEGRKFTQAASLYNAALARTELEKNHQKLIGRLQDTEQWFLQHTLNVDTNNGSSASATRHKKRLEDMRTRAKSQLEAIDQQHNPYRYEEDSPDMITVEAERAKAVKTLFKNIANDRRTFIQDLVDECIATVGLPPCKYAFIGLGSQATELVTPFSDLEFAILIEDGKDNNDTRRYFLKLTHYLHLKVINLGETILPAMAIPSLNDFLSEDPEKDWFFDSVTPRGLAFDGLMPWASKTPFGRDQTKTKLPYPNPCRNGKVSAARHFPGRRVSPVRHPETVCFPNWGRKSDRRVF</sequence>
<protein>
    <recommendedName>
        <fullName evidence="2">Protein-PII uridylyltransferase N-terminal domain-containing protein</fullName>
    </recommendedName>
</protein>
<dbReference type="PANTHER" id="PTHR19959">
    <property type="entry name" value="KINESIN LIGHT CHAIN"/>
    <property type="match status" value="1"/>
</dbReference>
<dbReference type="GO" id="GO:0008773">
    <property type="term" value="F:[protein-PII] uridylyltransferase activity"/>
    <property type="evidence" value="ECO:0007669"/>
    <property type="project" value="InterPro"/>
</dbReference>
<dbReference type="Gene3D" id="1.25.40.10">
    <property type="entry name" value="Tetratricopeptide repeat domain"/>
    <property type="match status" value="1"/>
</dbReference>
<evidence type="ECO:0000256" key="1">
    <source>
        <dbReference type="SAM" id="MobiDB-lite"/>
    </source>
</evidence>
<reference evidence="3" key="1">
    <citation type="journal article" date="2008" name="Nature">
        <title>The amphioxus genome and the evolution of the chordate karyotype.</title>
        <authorList>
            <consortium name="US DOE Joint Genome Institute (JGI-PGF)"/>
            <person name="Putnam N.H."/>
            <person name="Butts T."/>
            <person name="Ferrier D.E.K."/>
            <person name="Furlong R.F."/>
            <person name="Hellsten U."/>
            <person name="Kawashima T."/>
            <person name="Robinson-Rechavi M."/>
            <person name="Shoguchi E."/>
            <person name="Terry A."/>
            <person name="Yu J.-K."/>
            <person name="Benito-Gutierrez E.L."/>
            <person name="Dubchak I."/>
            <person name="Garcia-Fernandez J."/>
            <person name="Gibson-Brown J.J."/>
            <person name="Grigoriev I.V."/>
            <person name="Horton A.C."/>
            <person name="de Jong P.J."/>
            <person name="Jurka J."/>
            <person name="Kapitonov V.V."/>
            <person name="Kohara Y."/>
            <person name="Kuroki Y."/>
            <person name="Lindquist E."/>
            <person name="Lucas S."/>
            <person name="Osoegawa K."/>
            <person name="Pennacchio L.A."/>
            <person name="Salamov A.A."/>
            <person name="Satou Y."/>
            <person name="Sauka-Spengler T."/>
            <person name="Schmutz J."/>
            <person name="Shin-I T."/>
            <person name="Toyoda A."/>
            <person name="Bronner-Fraser M."/>
            <person name="Fujiyama A."/>
            <person name="Holland L.Z."/>
            <person name="Holland P.W.H."/>
            <person name="Satoh N."/>
            <person name="Rokhsar D.S."/>
        </authorList>
    </citation>
    <scope>NUCLEOTIDE SEQUENCE [LARGE SCALE GENOMIC DNA]</scope>
    <source>
        <strain evidence="3">S238N-H82</strain>
        <tissue evidence="3">Testes</tissue>
    </source>
</reference>
<gene>
    <name evidence="3" type="ORF">BRAFLDRAFT_84314</name>
</gene>
<feature type="domain" description="Protein-PII uridylyltransferase N-terminal" evidence="2">
    <location>
        <begin position="415"/>
        <end position="508"/>
    </location>
</feature>
<dbReference type="Pfam" id="PF03445">
    <property type="entry name" value="DUF294"/>
    <property type="match status" value="1"/>
</dbReference>
<dbReference type="InterPro" id="IPR005105">
    <property type="entry name" value="GlnD_Uridyltrans_N"/>
</dbReference>
<dbReference type="EMBL" id="GG666502">
    <property type="protein sequence ID" value="EEN61839.1"/>
    <property type="molecule type" value="Genomic_DNA"/>
</dbReference>
<organism>
    <name type="scientific">Branchiostoma floridae</name>
    <name type="common">Florida lancelet</name>
    <name type="synonym">Amphioxus</name>
    <dbReference type="NCBI Taxonomy" id="7739"/>
    <lineage>
        <taxon>Eukaryota</taxon>
        <taxon>Metazoa</taxon>
        <taxon>Chordata</taxon>
        <taxon>Cephalochordata</taxon>
        <taxon>Leptocardii</taxon>
        <taxon>Amphioxiformes</taxon>
        <taxon>Branchiostomatidae</taxon>
        <taxon>Branchiostoma</taxon>
    </lineage>
</organism>
<accession>C3YCN8</accession>
<feature type="region of interest" description="Disordered" evidence="1">
    <location>
        <begin position="213"/>
        <end position="236"/>
    </location>
</feature>
<dbReference type="InParanoid" id="C3YCN8"/>
<dbReference type="InterPro" id="IPR011990">
    <property type="entry name" value="TPR-like_helical_dom_sf"/>
</dbReference>
<evidence type="ECO:0000313" key="3">
    <source>
        <dbReference type="EMBL" id="EEN61839.1"/>
    </source>
</evidence>
<dbReference type="AlphaFoldDB" id="C3YCN8"/>